<feature type="domain" description="Nucleoside phosphorylase" evidence="11">
    <location>
        <begin position="181"/>
        <end position="311"/>
    </location>
</feature>
<comment type="similarity">
    <text evidence="2">Belongs to the PNP/MTAP phosphorylase family.</text>
</comment>
<comment type="catalytic activity">
    <reaction evidence="9">
        <text>guanosine + phosphate = alpha-D-ribose 1-phosphate + guanine</text>
        <dbReference type="Rhea" id="RHEA:13233"/>
        <dbReference type="ChEBI" id="CHEBI:16235"/>
        <dbReference type="ChEBI" id="CHEBI:16750"/>
        <dbReference type="ChEBI" id="CHEBI:43474"/>
        <dbReference type="ChEBI" id="CHEBI:57720"/>
        <dbReference type="EC" id="2.4.2.1"/>
    </reaction>
</comment>
<evidence type="ECO:0000313" key="13">
    <source>
        <dbReference type="WBParaSite" id="jg8860"/>
    </source>
</evidence>
<accession>A0A915EP07</accession>
<dbReference type="InterPro" id="IPR035994">
    <property type="entry name" value="Nucleoside_phosphorylase_sf"/>
</dbReference>
<proteinExistence type="inferred from homology"/>
<evidence type="ECO:0000256" key="9">
    <source>
        <dbReference type="ARBA" id="ARBA00023970"/>
    </source>
</evidence>
<organism evidence="12 13">
    <name type="scientific">Ditylenchus dipsaci</name>
    <dbReference type="NCBI Taxonomy" id="166011"/>
    <lineage>
        <taxon>Eukaryota</taxon>
        <taxon>Metazoa</taxon>
        <taxon>Ecdysozoa</taxon>
        <taxon>Nematoda</taxon>
        <taxon>Chromadorea</taxon>
        <taxon>Rhabditida</taxon>
        <taxon>Tylenchina</taxon>
        <taxon>Tylenchomorpha</taxon>
        <taxon>Sphaerularioidea</taxon>
        <taxon>Anguinidae</taxon>
        <taxon>Anguininae</taxon>
        <taxon>Ditylenchus</taxon>
    </lineage>
</organism>
<evidence type="ECO:0000256" key="5">
    <source>
        <dbReference type="ARBA" id="ARBA00022679"/>
    </source>
</evidence>
<evidence type="ECO:0000256" key="6">
    <source>
        <dbReference type="ARBA" id="ARBA00023918"/>
    </source>
</evidence>
<dbReference type="GO" id="GO:0005737">
    <property type="term" value="C:cytoplasm"/>
    <property type="evidence" value="ECO:0007669"/>
    <property type="project" value="TreeGrafter"/>
</dbReference>
<evidence type="ECO:0000256" key="8">
    <source>
        <dbReference type="ARBA" id="ARBA00023950"/>
    </source>
</evidence>
<dbReference type="GO" id="GO:0009116">
    <property type="term" value="P:nucleoside metabolic process"/>
    <property type="evidence" value="ECO:0007669"/>
    <property type="project" value="InterPro"/>
</dbReference>
<comment type="pathway">
    <text evidence="1">Purine metabolism; purine nucleoside salvage.</text>
</comment>
<dbReference type="SUPFAM" id="SSF53167">
    <property type="entry name" value="Purine and uridine phosphorylases"/>
    <property type="match status" value="1"/>
</dbReference>
<dbReference type="GO" id="GO:0004731">
    <property type="term" value="F:purine-nucleoside phosphorylase activity"/>
    <property type="evidence" value="ECO:0007669"/>
    <property type="project" value="UniProtKB-EC"/>
</dbReference>
<keyword evidence="12" id="KW-1185">Reference proteome</keyword>
<evidence type="ECO:0000256" key="10">
    <source>
        <dbReference type="ARBA" id="ARBA00031036"/>
    </source>
</evidence>
<dbReference type="NCBIfam" id="NF006054">
    <property type="entry name" value="PRK08202.1"/>
    <property type="match status" value="1"/>
</dbReference>
<evidence type="ECO:0000256" key="3">
    <source>
        <dbReference type="ARBA" id="ARBA00011886"/>
    </source>
</evidence>
<keyword evidence="4" id="KW-0328">Glycosyltransferase</keyword>
<dbReference type="Gene3D" id="3.40.50.1580">
    <property type="entry name" value="Nucleoside phosphorylase domain"/>
    <property type="match status" value="2"/>
</dbReference>
<dbReference type="PANTHER" id="PTHR11904">
    <property type="entry name" value="METHYLTHIOADENOSINE/PURINE NUCLEOSIDE PHOSPHORYLASE"/>
    <property type="match status" value="1"/>
</dbReference>
<keyword evidence="5" id="KW-0808">Transferase</keyword>
<evidence type="ECO:0000256" key="2">
    <source>
        <dbReference type="ARBA" id="ARBA00006751"/>
    </source>
</evidence>
<evidence type="ECO:0000256" key="4">
    <source>
        <dbReference type="ARBA" id="ARBA00022676"/>
    </source>
</evidence>
<evidence type="ECO:0000313" key="12">
    <source>
        <dbReference type="Proteomes" id="UP000887574"/>
    </source>
</evidence>
<comment type="catalytic activity">
    <reaction evidence="8">
        <text>2'-deoxyinosine + phosphate = 2-deoxy-alpha-D-ribose 1-phosphate + hypoxanthine</text>
        <dbReference type="Rhea" id="RHEA:27750"/>
        <dbReference type="ChEBI" id="CHEBI:17368"/>
        <dbReference type="ChEBI" id="CHEBI:28997"/>
        <dbReference type="ChEBI" id="CHEBI:43474"/>
        <dbReference type="ChEBI" id="CHEBI:57259"/>
        <dbReference type="EC" id="2.4.2.1"/>
    </reaction>
</comment>
<dbReference type="InterPro" id="IPR011268">
    <property type="entry name" value="Purine_phosphorylase"/>
</dbReference>
<dbReference type="InterPro" id="IPR000845">
    <property type="entry name" value="Nucleoside_phosphorylase_d"/>
</dbReference>
<reference evidence="13" key="1">
    <citation type="submission" date="2022-11" db="UniProtKB">
        <authorList>
            <consortium name="WormBaseParasite"/>
        </authorList>
    </citation>
    <scope>IDENTIFICATION</scope>
</reference>
<name>A0A915EP07_9BILA</name>
<protein>
    <recommendedName>
        <fullName evidence="3">purine-nucleoside phosphorylase</fullName>
        <ecNumber evidence="3">2.4.2.1</ecNumber>
    </recommendedName>
    <alternativeName>
        <fullName evidence="10">Inosine-guanosine phosphorylase</fullName>
    </alternativeName>
</protein>
<dbReference type="PANTHER" id="PTHR11904:SF9">
    <property type="entry name" value="PURINE NUCLEOSIDE PHOSPHORYLASE-RELATED"/>
    <property type="match status" value="1"/>
</dbReference>
<evidence type="ECO:0000259" key="11">
    <source>
        <dbReference type="Pfam" id="PF01048"/>
    </source>
</evidence>
<comment type="catalytic activity">
    <reaction evidence="6">
        <text>inosine + phosphate = alpha-D-ribose 1-phosphate + hypoxanthine</text>
        <dbReference type="Rhea" id="RHEA:27646"/>
        <dbReference type="ChEBI" id="CHEBI:17368"/>
        <dbReference type="ChEBI" id="CHEBI:17596"/>
        <dbReference type="ChEBI" id="CHEBI:43474"/>
        <dbReference type="ChEBI" id="CHEBI:57720"/>
        <dbReference type="EC" id="2.4.2.1"/>
    </reaction>
</comment>
<dbReference type="EC" id="2.4.2.1" evidence="3"/>
<dbReference type="Proteomes" id="UP000887574">
    <property type="component" value="Unplaced"/>
</dbReference>
<sequence>MLCAPTIDGVSLDNESHCDCVQPTKNGLIKKKKVVAVAKDNNNKIDAMIAKDDIDPRNYDDIVRLAELIRVLAELTETPKIGIICGSGLGELADQISKPRILPFSEIPGFPKTTVQGHKGNLVFGHLNNAYVMCMQGRFHPYEHRMDLTLCSMPVRIMHLLGSKLYWFPMQLADQIFMPGLSGMSPLVGLNDPRFGARFVSLHDAYDKELRKIALKIAEEENFRMHEGVYVMSGGPQYESPSEVRFYKAVGGDALGMSTCHEVTVARQCQMRVLGFSLITNLCNTDVDKSVEVSHEEVLQAGKEMAKKPADL</sequence>
<dbReference type="WBParaSite" id="jg8860">
    <property type="protein sequence ID" value="jg8860"/>
    <property type="gene ID" value="jg8860"/>
</dbReference>
<dbReference type="Pfam" id="PF01048">
    <property type="entry name" value="PNP_UDP_1"/>
    <property type="match status" value="1"/>
</dbReference>
<evidence type="ECO:0000256" key="1">
    <source>
        <dbReference type="ARBA" id="ARBA00005058"/>
    </source>
</evidence>
<comment type="catalytic activity">
    <reaction evidence="7">
        <text>2'-deoxyguanosine + phosphate = 2-deoxy-alpha-D-ribose 1-phosphate + guanine</text>
        <dbReference type="Rhea" id="RHEA:27738"/>
        <dbReference type="ChEBI" id="CHEBI:16235"/>
        <dbReference type="ChEBI" id="CHEBI:17172"/>
        <dbReference type="ChEBI" id="CHEBI:43474"/>
        <dbReference type="ChEBI" id="CHEBI:57259"/>
        <dbReference type="EC" id="2.4.2.1"/>
    </reaction>
</comment>
<evidence type="ECO:0000256" key="7">
    <source>
        <dbReference type="ARBA" id="ARBA00023929"/>
    </source>
</evidence>
<dbReference type="CDD" id="cd09009">
    <property type="entry name" value="PNP-EcPNPII_like"/>
    <property type="match status" value="1"/>
</dbReference>
<dbReference type="AlphaFoldDB" id="A0A915EP07"/>